<comment type="subcellular location">
    <subcellularLocation>
        <location evidence="1">Nucleus</location>
    </subcellularLocation>
</comment>
<dbReference type="GO" id="GO:0003700">
    <property type="term" value="F:DNA-binding transcription factor activity"/>
    <property type="evidence" value="ECO:0007669"/>
    <property type="project" value="InterPro"/>
</dbReference>
<evidence type="ECO:0000256" key="3">
    <source>
        <dbReference type="ARBA" id="ARBA00023125"/>
    </source>
</evidence>
<organism evidence="8 9">
    <name type="scientific">Vigna mungo</name>
    <name type="common">Black gram</name>
    <name type="synonym">Phaseolus mungo</name>
    <dbReference type="NCBI Taxonomy" id="3915"/>
    <lineage>
        <taxon>Eukaryota</taxon>
        <taxon>Viridiplantae</taxon>
        <taxon>Streptophyta</taxon>
        <taxon>Embryophyta</taxon>
        <taxon>Tracheophyta</taxon>
        <taxon>Spermatophyta</taxon>
        <taxon>Magnoliopsida</taxon>
        <taxon>eudicotyledons</taxon>
        <taxon>Gunneridae</taxon>
        <taxon>Pentapetalae</taxon>
        <taxon>rosids</taxon>
        <taxon>fabids</taxon>
        <taxon>Fabales</taxon>
        <taxon>Fabaceae</taxon>
        <taxon>Papilionoideae</taxon>
        <taxon>50 kb inversion clade</taxon>
        <taxon>NPAAA clade</taxon>
        <taxon>indigoferoid/millettioid clade</taxon>
        <taxon>Phaseoleae</taxon>
        <taxon>Vigna</taxon>
    </lineage>
</organism>
<dbReference type="EMBL" id="CP144690">
    <property type="protein sequence ID" value="WVY91673.1"/>
    <property type="molecule type" value="Genomic_DNA"/>
</dbReference>
<evidence type="ECO:0000256" key="6">
    <source>
        <dbReference type="SAM" id="MobiDB-lite"/>
    </source>
</evidence>
<feature type="domain" description="WRKY" evidence="7">
    <location>
        <begin position="217"/>
        <end position="282"/>
    </location>
</feature>
<dbReference type="SMART" id="SM00774">
    <property type="entry name" value="WRKY"/>
    <property type="match status" value="1"/>
</dbReference>
<evidence type="ECO:0000256" key="1">
    <source>
        <dbReference type="ARBA" id="ARBA00004123"/>
    </source>
</evidence>
<gene>
    <name evidence="8" type="ORF">V8G54_037187</name>
</gene>
<feature type="region of interest" description="Disordered" evidence="6">
    <location>
        <begin position="89"/>
        <end position="159"/>
    </location>
</feature>
<evidence type="ECO:0000259" key="7">
    <source>
        <dbReference type="PROSITE" id="PS50811"/>
    </source>
</evidence>
<dbReference type="Proteomes" id="UP001374535">
    <property type="component" value="Chromosome 11"/>
</dbReference>
<feature type="compositionally biased region" description="Basic and acidic residues" evidence="6">
    <location>
        <begin position="131"/>
        <end position="157"/>
    </location>
</feature>
<evidence type="ECO:0000313" key="9">
    <source>
        <dbReference type="Proteomes" id="UP001374535"/>
    </source>
</evidence>
<dbReference type="FunFam" id="2.20.25.80:FF:000003">
    <property type="entry name" value="WRKY transcription factor 57"/>
    <property type="match status" value="1"/>
</dbReference>
<dbReference type="Pfam" id="PF03106">
    <property type="entry name" value="WRKY"/>
    <property type="match status" value="1"/>
</dbReference>
<dbReference type="InterPro" id="IPR036576">
    <property type="entry name" value="WRKY_dom_sf"/>
</dbReference>
<dbReference type="GO" id="GO:0043565">
    <property type="term" value="F:sequence-specific DNA binding"/>
    <property type="evidence" value="ECO:0007669"/>
    <property type="project" value="InterPro"/>
</dbReference>
<protein>
    <recommendedName>
        <fullName evidence="7">WRKY domain-containing protein</fullName>
    </recommendedName>
</protein>
<reference evidence="8 9" key="1">
    <citation type="journal article" date="2023" name="Life. Sci Alliance">
        <title>Evolutionary insights into 3D genome organization and epigenetic landscape of Vigna mungo.</title>
        <authorList>
            <person name="Junaid A."/>
            <person name="Singh B."/>
            <person name="Bhatia S."/>
        </authorList>
    </citation>
    <scope>NUCLEOTIDE SEQUENCE [LARGE SCALE GENOMIC DNA]</scope>
    <source>
        <strain evidence="8">Urdbean</strain>
    </source>
</reference>
<dbReference type="GO" id="GO:0005634">
    <property type="term" value="C:nucleus"/>
    <property type="evidence" value="ECO:0007669"/>
    <property type="project" value="UniProtKB-SubCell"/>
</dbReference>
<keyword evidence="5" id="KW-0539">Nucleus</keyword>
<evidence type="ECO:0000256" key="2">
    <source>
        <dbReference type="ARBA" id="ARBA00023015"/>
    </source>
</evidence>
<dbReference type="InterPro" id="IPR003657">
    <property type="entry name" value="WRKY_dom"/>
</dbReference>
<evidence type="ECO:0000256" key="4">
    <source>
        <dbReference type="ARBA" id="ARBA00023163"/>
    </source>
</evidence>
<feature type="compositionally biased region" description="Low complexity" evidence="6">
    <location>
        <begin position="107"/>
        <end position="122"/>
    </location>
</feature>
<keyword evidence="2" id="KW-0805">Transcription regulation</keyword>
<evidence type="ECO:0000256" key="5">
    <source>
        <dbReference type="ARBA" id="ARBA00023242"/>
    </source>
</evidence>
<keyword evidence="4" id="KW-0804">Transcription</keyword>
<dbReference type="SUPFAM" id="SSF118290">
    <property type="entry name" value="WRKY DNA-binding domain"/>
    <property type="match status" value="1"/>
</dbReference>
<dbReference type="Gene3D" id="2.20.25.80">
    <property type="entry name" value="WRKY domain"/>
    <property type="match status" value="1"/>
</dbReference>
<accession>A0AAQ3MJ34</accession>
<keyword evidence="9" id="KW-1185">Reference proteome</keyword>
<dbReference type="PANTHER" id="PTHR31221">
    <property type="entry name" value="WRKY TRANSCRIPTION FACTOR PROTEIN 1-RELATED"/>
    <property type="match status" value="1"/>
</dbReference>
<proteinExistence type="predicted"/>
<evidence type="ECO:0000313" key="8">
    <source>
        <dbReference type="EMBL" id="WVY91673.1"/>
    </source>
</evidence>
<dbReference type="PROSITE" id="PS50811">
    <property type="entry name" value="WRKY"/>
    <property type="match status" value="1"/>
</dbReference>
<dbReference type="InterPro" id="IPR044810">
    <property type="entry name" value="WRKY_plant"/>
</dbReference>
<name>A0AAQ3MJ34_VIGMU</name>
<keyword evidence="3" id="KW-0238">DNA-binding</keyword>
<dbReference type="PANTHER" id="PTHR31221:SF361">
    <property type="entry name" value="WRKY DOMAIN-CONTAINING PROTEIN"/>
    <property type="match status" value="1"/>
</dbReference>
<dbReference type="AlphaFoldDB" id="A0AAQ3MJ34"/>
<sequence>MANEKDRFYDPFHYNHHEHQLNHSSNFPFFRDNNSAPIASQNFQGFHHHHHHNPSHQRTTFTDCLHGSMDYNTLSRAFDMSCSSSEVLSSIDENPKKPSAGDSAGISGNQSTPNSSVSSSSNEAEALLEEDSTKGQKKDKQPKGCEDEEEKPKKENSVEQSWELNPKIIAIGLVSYLRHIDIYVAVNLTDILERFRNKPKKKEKKPREPRFAFLTKSEIDNLEDGYRWRKYGQKAVKNSPYPRSYYRCTSQKCSVKKRVERSFQDPSIVITTYEGQHNHHCPATLRGSAATMLSAPPFFGSSYMGSSLPQDFLAQFLPSYTQNDHQNPMFNQNLSNNLHLQPQQQQQHQFQLPRDYGLLQDLLPSSSFPGKQEP</sequence>